<evidence type="ECO:0000259" key="1">
    <source>
        <dbReference type="Pfam" id="PF25495"/>
    </source>
</evidence>
<dbReference type="Pfam" id="PF25495">
    <property type="entry name" value="Peripla_BP_A-cyclase_1"/>
    <property type="match status" value="1"/>
</dbReference>
<organism evidence="2 3">
    <name type="scientific">Trypanosoma vivax (strain Y486)</name>
    <dbReference type="NCBI Taxonomy" id="1055687"/>
    <lineage>
        <taxon>Eukaryota</taxon>
        <taxon>Discoba</taxon>
        <taxon>Euglenozoa</taxon>
        <taxon>Kinetoplastea</taxon>
        <taxon>Metakinetoplastina</taxon>
        <taxon>Trypanosomatida</taxon>
        <taxon>Trypanosomatidae</taxon>
        <taxon>Trypanosoma</taxon>
        <taxon>Duttonella</taxon>
    </lineage>
</organism>
<evidence type="ECO:0000313" key="2">
    <source>
        <dbReference type="EMBL" id="CCD19883.1"/>
    </source>
</evidence>
<dbReference type="AlphaFoldDB" id="F9WQQ1"/>
<feature type="domain" description="Receptor-type adenylate cyclase GRESAG 4.1/3 periplasmic binding protein-like" evidence="1">
    <location>
        <begin position="177"/>
        <end position="320"/>
    </location>
</feature>
<gene>
    <name evidence="2" type="ORF">TvY486_0026190</name>
</gene>
<reference evidence="2 3" key="1">
    <citation type="journal article" date="2012" name="Proc. Natl. Acad. Sci. U.S.A.">
        <title>Antigenic diversity is generated by distinct evolutionary mechanisms in African trypanosome species.</title>
        <authorList>
            <person name="Jackson A.P."/>
            <person name="Berry A."/>
            <person name="Aslett M."/>
            <person name="Allison H.C."/>
            <person name="Burton P."/>
            <person name="Vavrova-Anderson J."/>
            <person name="Brown R."/>
            <person name="Browne H."/>
            <person name="Corton N."/>
            <person name="Hauser H."/>
            <person name="Gamble J."/>
            <person name="Gilderthorp R."/>
            <person name="Marcello L."/>
            <person name="McQuillan J."/>
            <person name="Otto T.D."/>
            <person name="Quail M.A."/>
            <person name="Sanders M.J."/>
            <person name="van Tonder A."/>
            <person name="Ginger M.L."/>
            <person name="Field M.C."/>
            <person name="Barry J.D."/>
            <person name="Hertz-Fowler C."/>
            <person name="Berriman M."/>
        </authorList>
    </citation>
    <scope>NUCLEOTIDE SEQUENCE</scope>
    <source>
        <strain evidence="2 3">Y486</strain>
    </source>
</reference>
<dbReference type="Proteomes" id="UP000009027">
    <property type="component" value="Unassembled WGS sequence"/>
</dbReference>
<evidence type="ECO:0000313" key="3">
    <source>
        <dbReference type="Proteomes" id="UP000009027"/>
    </source>
</evidence>
<name>F9WQQ1_TRYVY</name>
<accession>F9WQQ1</accession>
<dbReference type="VEuPathDB" id="TriTrypDB:TvY486_0026190"/>
<dbReference type="EMBL" id="CAEX01004342">
    <property type="protein sequence ID" value="CCD19883.1"/>
    <property type="molecule type" value="Genomic_DNA"/>
</dbReference>
<dbReference type="InterPro" id="IPR028082">
    <property type="entry name" value="Peripla_BP_I"/>
</dbReference>
<dbReference type="InterPro" id="IPR057399">
    <property type="entry name" value="GRESAG4.1/3_peripasmic_1"/>
</dbReference>
<dbReference type="Gene3D" id="3.40.50.2300">
    <property type="match status" value="2"/>
</dbReference>
<feature type="non-terminal residue" evidence="2">
    <location>
        <position position="417"/>
    </location>
</feature>
<dbReference type="SUPFAM" id="SSF53822">
    <property type="entry name" value="Periplasmic binding protein-like I"/>
    <property type="match status" value="1"/>
</dbReference>
<protein>
    <submittedName>
        <fullName evidence="2">Expression site-associated</fullName>
    </submittedName>
</protein>
<sequence>MPSRMDPSRSNILSSARSGSFPMIALLGVLVFFTCPCVTSTEGVNDTVVNVVSILQTKLAGKSVINAITAGFNASRLSEKRTVPKGVKLEFLNPTYDQNNNTAHVINIFTNKSTNGGTNHGNSALYVALGPFGSGHIEMFRSTLEKHNVVGFGPISTGTAEYHWNPNLYFLSVSPTAEILVLIRYAVAHLRVRRVGFMYLKGITYGEAECKFASKQLSHMGYEISGVFDMQSKEGSGAPDNVFKDAWEKFAVALPHAVLMFGFPSKDTVRFLATLLSDNRTKNTYVLAPTTLGFVADLAFRGMLKEKNLFFQPGQLIFTGWNPLAKDGTFRVIKSFQEDMSSYLGVNGSEYKNDSSYHLTHDTEGELMVHGWLIGEVLKRALNSSEWRKDQHAFKESLYNQRRYVVDDIVFGDFGGD</sequence>
<keyword evidence="3" id="KW-1185">Reference proteome</keyword>
<proteinExistence type="predicted"/>